<dbReference type="EMBL" id="JAKKPZ010000195">
    <property type="protein sequence ID" value="KAI1699021.1"/>
    <property type="molecule type" value="Genomic_DNA"/>
</dbReference>
<proteinExistence type="predicted"/>
<keyword evidence="1" id="KW-0732">Signal</keyword>
<feature type="signal peptide" evidence="1">
    <location>
        <begin position="1"/>
        <end position="19"/>
    </location>
</feature>
<name>A0AAD4QTC1_9BILA</name>
<dbReference type="AlphaFoldDB" id="A0AAD4QTC1"/>
<protein>
    <submittedName>
        <fullName evidence="2">Uncharacterized protein</fullName>
    </submittedName>
</protein>
<evidence type="ECO:0000313" key="3">
    <source>
        <dbReference type="Proteomes" id="UP001201812"/>
    </source>
</evidence>
<comment type="caution">
    <text evidence="2">The sequence shown here is derived from an EMBL/GenBank/DDBJ whole genome shotgun (WGS) entry which is preliminary data.</text>
</comment>
<organism evidence="2 3">
    <name type="scientific">Ditylenchus destructor</name>
    <dbReference type="NCBI Taxonomy" id="166010"/>
    <lineage>
        <taxon>Eukaryota</taxon>
        <taxon>Metazoa</taxon>
        <taxon>Ecdysozoa</taxon>
        <taxon>Nematoda</taxon>
        <taxon>Chromadorea</taxon>
        <taxon>Rhabditida</taxon>
        <taxon>Tylenchina</taxon>
        <taxon>Tylenchomorpha</taxon>
        <taxon>Sphaerularioidea</taxon>
        <taxon>Anguinidae</taxon>
        <taxon>Anguininae</taxon>
        <taxon>Ditylenchus</taxon>
    </lineage>
</organism>
<evidence type="ECO:0000313" key="2">
    <source>
        <dbReference type="EMBL" id="KAI1699021.1"/>
    </source>
</evidence>
<gene>
    <name evidence="2" type="ORF">DdX_17584</name>
</gene>
<sequence>MTKIACFAIVFLLISHVVAKHLEAEDQKTLGSERLAAWRKSFGMTNGNGNSIQERRGWLSTYCATPYCATVHIVPLPIVPPDNCATGLLCHRTVVPPLKYRGN</sequence>
<dbReference type="Proteomes" id="UP001201812">
    <property type="component" value="Unassembled WGS sequence"/>
</dbReference>
<accession>A0AAD4QTC1</accession>
<evidence type="ECO:0000256" key="1">
    <source>
        <dbReference type="SAM" id="SignalP"/>
    </source>
</evidence>
<feature type="chain" id="PRO_5042223187" evidence="1">
    <location>
        <begin position="20"/>
        <end position="103"/>
    </location>
</feature>
<keyword evidence="3" id="KW-1185">Reference proteome</keyword>
<reference evidence="2" key="1">
    <citation type="submission" date="2022-01" db="EMBL/GenBank/DDBJ databases">
        <title>Genome Sequence Resource for Two Populations of Ditylenchus destructor, the Migratory Endoparasitic Phytonematode.</title>
        <authorList>
            <person name="Zhang H."/>
            <person name="Lin R."/>
            <person name="Xie B."/>
        </authorList>
    </citation>
    <scope>NUCLEOTIDE SEQUENCE</scope>
    <source>
        <strain evidence="2">BazhouSP</strain>
    </source>
</reference>